<feature type="domain" description="Ig-like" evidence="6">
    <location>
        <begin position="1"/>
        <end position="83"/>
    </location>
</feature>
<evidence type="ECO:0000256" key="5">
    <source>
        <dbReference type="SAM" id="Phobius"/>
    </source>
</evidence>
<dbReference type="CDD" id="cd00096">
    <property type="entry name" value="Ig"/>
    <property type="match status" value="1"/>
</dbReference>
<evidence type="ECO:0000256" key="3">
    <source>
        <dbReference type="ARBA" id="ARBA00023157"/>
    </source>
</evidence>
<evidence type="ECO:0000259" key="6">
    <source>
        <dbReference type="PROSITE" id="PS50835"/>
    </source>
</evidence>
<evidence type="ECO:0000313" key="9">
    <source>
        <dbReference type="Proteomes" id="UP000499080"/>
    </source>
</evidence>
<dbReference type="PANTHER" id="PTHR23278:SF32">
    <property type="entry name" value="NEUROMUSCULIN, ISOFORM E"/>
    <property type="match status" value="1"/>
</dbReference>
<dbReference type="EMBL" id="BGPR01005454">
    <property type="protein sequence ID" value="GBN10350.1"/>
    <property type="molecule type" value="Genomic_DNA"/>
</dbReference>
<dbReference type="SMART" id="SM00409">
    <property type="entry name" value="IG"/>
    <property type="match status" value="2"/>
</dbReference>
<dbReference type="GO" id="GO:0016020">
    <property type="term" value="C:membrane"/>
    <property type="evidence" value="ECO:0007669"/>
    <property type="project" value="UniProtKB-SubCell"/>
</dbReference>
<dbReference type="InterPro" id="IPR036116">
    <property type="entry name" value="FN3_sf"/>
</dbReference>
<comment type="caution">
    <text evidence="8">The sequence shown here is derived from an EMBL/GenBank/DDBJ whole genome shotgun (WGS) entry which is preliminary data.</text>
</comment>
<evidence type="ECO:0000313" key="8">
    <source>
        <dbReference type="EMBL" id="GBN10350.1"/>
    </source>
</evidence>
<sequence length="492" mass="54451">MLAGERYYMECQAKGSRPPAITRWWLAGNKITSGFSEEVDEENGNLTTNTLQFVPVPEDDGKPLTCKAANPAIPKTTIETTLNLHIHFIPVLNLTVNGSAKGMDITEDSYVHLECSISANPAVYDITWYFRKHPVRTIEPLGILITNQTLVIERAKKEHSGSYHCSAENFVNRGTSNTVNLTIKYTPKCKRRDPQKFVISETETINISCDVEADPHDVSFLWSLENSEGVIILQNWSSLHTLNYSPITDSGYGVIFCWGQNSVGIQESPCQFQLLAANIPDAPHSCVLSNLTLHSFSIECEPGFNGSLPQVFHLEVYSSTKEDLKYNVTDAKGPTFKIDGLSPGTSYVLLIYSSNLKGSSHSVALVATTLHPAERRTAQETQIFVNLLLRILIGVVVIFFSTLSVIGLIIIVRKLRDTDGFSEENAGNSNEAVKKDIEESPDANEKGPDIIPQSADSEVFFMSGKLVETPNIADIETIPLPFEPRKYKHTVL</sequence>
<keyword evidence="2 5" id="KW-0472">Membrane</keyword>
<evidence type="ECO:0000259" key="7">
    <source>
        <dbReference type="PROSITE" id="PS50853"/>
    </source>
</evidence>
<dbReference type="PANTHER" id="PTHR23278">
    <property type="entry name" value="SIDESTEP PROTEIN"/>
    <property type="match status" value="1"/>
</dbReference>
<dbReference type="OrthoDB" id="10048737at2759"/>
<feature type="domain" description="Ig-like" evidence="6">
    <location>
        <begin position="90"/>
        <end position="182"/>
    </location>
</feature>
<keyword evidence="3" id="KW-1015">Disulfide bond</keyword>
<comment type="subcellular location">
    <subcellularLocation>
        <location evidence="1">Membrane</location>
        <topology evidence="1">Single-pass membrane protein</topology>
    </subcellularLocation>
</comment>
<dbReference type="Gene3D" id="2.60.40.10">
    <property type="entry name" value="Immunoglobulins"/>
    <property type="match status" value="4"/>
</dbReference>
<protein>
    <submittedName>
        <fullName evidence="8">Nephrin</fullName>
    </submittedName>
</protein>
<dbReference type="InterPro" id="IPR003961">
    <property type="entry name" value="FN3_dom"/>
</dbReference>
<evidence type="ECO:0000256" key="1">
    <source>
        <dbReference type="ARBA" id="ARBA00004167"/>
    </source>
</evidence>
<feature type="transmembrane region" description="Helical" evidence="5">
    <location>
        <begin position="387"/>
        <end position="412"/>
    </location>
</feature>
<feature type="compositionally biased region" description="Basic and acidic residues" evidence="4">
    <location>
        <begin position="432"/>
        <end position="448"/>
    </location>
</feature>
<feature type="domain" description="Fibronectin type-III" evidence="7">
    <location>
        <begin position="282"/>
        <end position="373"/>
    </location>
</feature>
<dbReference type="InterPro" id="IPR036179">
    <property type="entry name" value="Ig-like_dom_sf"/>
</dbReference>
<dbReference type="PROSITE" id="PS50853">
    <property type="entry name" value="FN3"/>
    <property type="match status" value="1"/>
</dbReference>
<dbReference type="SMART" id="SM00060">
    <property type="entry name" value="FN3"/>
    <property type="match status" value="1"/>
</dbReference>
<gene>
    <name evidence="8" type="primary">Nphs1_7</name>
    <name evidence="8" type="ORF">AVEN_216744_1</name>
</gene>
<feature type="region of interest" description="Disordered" evidence="4">
    <location>
        <begin position="423"/>
        <end position="451"/>
    </location>
</feature>
<feature type="domain" description="Ig-like" evidence="6">
    <location>
        <begin position="187"/>
        <end position="257"/>
    </location>
</feature>
<dbReference type="InterPro" id="IPR003598">
    <property type="entry name" value="Ig_sub2"/>
</dbReference>
<dbReference type="SUPFAM" id="SSF48726">
    <property type="entry name" value="Immunoglobulin"/>
    <property type="match status" value="3"/>
</dbReference>
<dbReference type="PROSITE" id="PS50835">
    <property type="entry name" value="IG_LIKE"/>
    <property type="match status" value="3"/>
</dbReference>
<dbReference type="Pfam" id="PF08205">
    <property type="entry name" value="C2-set_2"/>
    <property type="match status" value="1"/>
</dbReference>
<keyword evidence="5" id="KW-0812">Transmembrane</keyword>
<keyword evidence="9" id="KW-1185">Reference proteome</keyword>
<dbReference type="Proteomes" id="UP000499080">
    <property type="component" value="Unassembled WGS sequence"/>
</dbReference>
<evidence type="ECO:0000256" key="4">
    <source>
        <dbReference type="SAM" id="MobiDB-lite"/>
    </source>
</evidence>
<dbReference type="InterPro" id="IPR013162">
    <property type="entry name" value="CD80_C2-set"/>
</dbReference>
<dbReference type="CDD" id="cd00063">
    <property type="entry name" value="FN3"/>
    <property type="match status" value="1"/>
</dbReference>
<dbReference type="SMART" id="SM00408">
    <property type="entry name" value="IGc2"/>
    <property type="match status" value="1"/>
</dbReference>
<keyword evidence="5" id="KW-1133">Transmembrane helix</keyword>
<proteinExistence type="predicted"/>
<dbReference type="InterPro" id="IPR013783">
    <property type="entry name" value="Ig-like_fold"/>
</dbReference>
<dbReference type="InterPro" id="IPR007110">
    <property type="entry name" value="Ig-like_dom"/>
</dbReference>
<dbReference type="InterPro" id="IPR003599">
    <property type="entry name" value="Ig_sub"/>
</dbReference>
<dbReference type="Pfam" id="PF13927">
    <property type="entry name" value="Ig_3"/>
    <property type="match status" value="1"/>
</dbReference>
<name>A0A4Y2L804_ARAVE</name>
<accession>A0A4Y2L804</accession>
<reference evidence="8 9" key="1">
    <citation type="journal article" date="2019" name="Sci. Rep.">
        <title>Orb-weaving spider Araneus ventricosus genome elucidates the spidroin gene catalogue.</title>
        <authorList>
            <person name="Kono N."/>
            <person name="Nakamura H."/>
            <person name="Ohtoshi R."/>
            <person name="Moran D.A.P."/>
            <person name="Shinohara A."/>
            <person name="Yoshida Y."/>
            <person name="Fujiwara M."/>
            <person name="Mori M."/>
            <person name="Tomita M."/>
            <person name="Arakawa K."/>
        </authorList>
    </citation>
    <scope>NUCLEOTIDE SEQUENCE [LARGE SCALE GENOMIC DNA]</scope>
</reference>
<evidence type="ECO:0000256" key="2">
    <source>
        <dbReference type="ARBA" id="ARBA00023136"/>
    </source>
</evidence>
<dbReference type="SUPFAM" id="SSF49265">
    <property type="entry name" value="Fibronectin type III"/>
    <property type="match status" value="1"/>
</dbReference>
<organism evidence="8 9">
    <name type="scientific">Araneus ventricosus</name>
    <name type="common">Orbweaver spider</name>
    <name type="synonym">Epeira ventricosa</name>
    <dbReference type="NCBI Taxonomy" id="182803"/>
    <lineage>
        <taxon>Eukaryota</taxon>
        <taxon>Metazoa</taxon>
        <taxon>Ecdysozoa</taxon>
        <taxon>Arthropoda</taxon>
        <taxon>Chelicerata</taxon>
        <taxon>Arachnida</taxon>
        <taxon>Araneae</taxon>
        <taxon>Araneomorphae</taxon>
        <taxon>Entelegynae</taxon>
        <taxon>Araneoidea</taxon>
        <taxon>Araneidae</taxon>
        <taxon>Araneus</taxon>
    </lineage>
</organism>
<dbReference type="AlphaFoldDB" id="A0A4Y2L804"/>